<feature type="non-terminal residue" evidence="2">
    <location>
        <position position="46"/>
    </location>
</feature>
<proteinExistence type="predicted"/>
<comment type="caution">
    <text evidence="2">The sequence shown here is derived from an EMBL/GenBank/DDBJ whole genome shotgun (WGS) entry which is preliminary data.</text>
</comment>
<dbReference type="AlphaFoldDB" id="A0A9N9FLV0"/>
<gene>
    <name evidence="2" type="ORF">FMOSSE_LOCUS6237</name>
</gene>
<feature type="region of interest" description="Disordered" evidence="1">
    <location>
        <begin position="1"/>
        <end position="22"/>
    </location>
</feature>
<evidence type="ECO:0000313" key="3">
    <source>
        <dbReference type="Proteomes" id="UP000789375"/>
    </source>
</evidence>
<reference evidence="2" key="1">
    <citation type="submission" date="2021-06" db="EMBL/GenBank/DDBJ databases">
        <authorList>
            <person name="Kallberg Y."/>
            <person name="Tangrot J."/>
            <person name="Rosling A."/>
        </authorList>
    </citation>
    <scope>NUCLEOTIDE SEQUENCE</scope>
    <source>
        <strain evidence="2">87-6 pot B 2015</strain>
    </source>
</reference>
<keyword evidence="3" id="KW-1185">Reference proteome</keyword>
<dbReference type="Proteomes" id="UP000789375">
    <property type="component" value="Unassembled WGS sequence"/>
</dbReference>
<evidence type="ECO:0000313" key="2">
    <source>
        <dbReference type="EMBL" id="CAG8546338.1"/>
    </source>
</evidence>
<protein>
    <submittedName>
        <fullName evidence="2">311_t:CDS:1</fullName>
    </submittedName>
</protein>
<organism evidence="2 3">
    <name type="scientific">Funneliformis mosseae</name>
    <name type="common">Endomycorrhizal fungus</name>
    <name type="synonym">Glomus mosseae</name>
    <dbReference type="NCBI Taxonomy" id="27381"/>
    <lineage>
        <taxon>Eukaryota</taxon>
        <taxon>Fungi</taxon>
        <taxon>Fungi incertae sedis</taxon>
        <taxon>Mucoromycota</taxon>
        <taxon>Glomeromycotina</taxon>
        <taxon>Glomeromycetes</taxon>
        <taxon>Glomerales</taxon>
        <taxon>Glomeraceae</taxon>
        <taxon>Funneliformis</taxon>
    </lineage>
</organism>
<name>A0A9N9FLV0_FUNMO</name>
<sequence>MSTNVGKEPDDGSQKQSKRTKVVRMVSKVAENSGEILESTLSTTSS</sequence>
<accession>A0A9N9FLV0</accession>
<dbReference type="EMBL" id="CAJVPP010001288">
    <property type="protein sequence ID" value="CAG8546338.1"/>
    <property type="molecule type" value="Genomic_DNA"/>
</dbReference>
<evidence type="ECO:0000256" key="1">
    <source>
        <dbReference type="SAM" id="MobiDB-lite"/>
    </source>
</evidence>